<evidence type="ECO:0000313" key="2">
    <source>
        <dbReference type="EMBL" id="CAK9157246.1"/>
    </source>
</evidence>
<dbReference type="AlphaFoldDB" id="A0ABC8SJ77"/>
<reference evidence="2 3" key="1">
    <citation type="submission" date="2024-02" db="EMBL/GenBank/DDBJ databases">
        <authorList>
            <person name="Vignale AGUSTIN F."/>
            <person name="Sosa J E."/>
            <person name="Modenutti C."/>
        </authorList>
    </citation>
    <scope>NUCLEOTIDE SEQUENCE [LARGE SCALE GENOMIC DNA]</scope>
</reference>
<evidence type="ECO:0000313" key="3">
    <source>
        <dbReference type="Proteomes" id="UP001642360"/>
    </source>
</evidence>
<dbReference type="EMBL" id="CAUOFW020002967">
    <property type="protein sequence ID" value="CAK9157246.1"/>
    <property type="molecule type" value="Genomic_DNA"/>
</dbReference>
<protein>
    <submittedName>
        <fullName evidence="2">Uncharacterized protein</fullName>
    </submittedName>
</protein>
<comment type="caution">
    <text evidence="2">The sequence shown here is derived from an EMBL/GenBank/DDBJ whole genome shotgun (WGS) entry which is preliminary data.</text>
</comment>
<organism evidence="2 3">
    <name type="scientific">Ilex paraguariensis</name>
    <name type="common">yerba mate</name>
    <dbReference type="NCBI Taxonomy" id="185542"/>
    <lineage>
        <taxon>Eukaryota</taxon>
        <taxon>Viridiplantae</taxon>
        <taxon>Streptophyta</taxon>
        <taxon>Embryophyta</taxon>
        <taxon>Tracheophyta</taxon>
        <taxon>Spermatophyta</taxon>
        <taxon>Magnoliopsida</taxon>
        <taxon>eudicotyledons</taxon>
        <taxon>Gunneridae</taxon>
        <taxon>Pentapetalae</taxon>
        <taxon>asterids</taxon>
        <taxon>campanulids</taxon>
        <taxon>Aquifoliales</taxon>
        <taxon>Aquifoliaceae</taxon>
        <taxon>Ilex</taxon>
    </lineage>
</organism>
<name>A0ABC8SJ77_9AQUA</name>
<sequence>MMLDMSILVEALKLSLSDEFDRSKEDEVVVTFDRTPAISTPYLLDGQHTSKEKNGRRGGNQGRGRRDKHCGFNEKNMLASYFIYFWFDSFLKDLLASLNELIILFLTLTILVPETVSSWRHMDVSKPPLAPTPRMPDGTRGFTMGRVWPLDSNQS</sequence>
<feature type="region of interest" description="Disordered" evidence="1">
    <location>
        <begin position="41"/>
        <end position="68"/>
    </location>
</feature>
<dbReference type="Proteomes" id="UP001642360">
    <property type="component" value="Unassembled WGS sequence"/>
</dbReference>
<accession>A0ABC8SJ77</accession>
<gene>
    <name evidence="2" type="ORF">ILEXP_LOCUS25797</name>
</gene>
<proteinExistence type="predicted"/>
<keyword evidence="3" id="KW-1185">Reference proteome</keyword>
<evidence type="ECO:0000256" key="1">
    <source>
        <dbReference type="SAM" id="MobiDB-lite"/>
    </source>
</evidence>